<protein>
    <recommendedName>
        <fullName evidence="2">DNA replication regulator Sld3 C-terminal domain-containing protein</fullName>
    </recommendedName>
</protein>
<organism evidence="3 4">
    <name type="scientific">Aspergillus rambellii</name>
    <dbReference type="NCBI Taxonomy" id="308745"/>
    <lineage>
        <taxon>Eukaryota</taxon>
        <taxon>Fungi</taxon>
        <taxon>Dikarya</taxon>
        <taxon>Ascomycota</taxon>
        <taxon>Pezizomycotina</taxon>
        <taxon>Eurotiomycetes</taxon>
        <taxon>Eurotiomycetidae</taxon>
        <taxon>Eurotiales</taxon>
        <taxon>Aspergillaceae</taxon>
        <taxon>Aspergillus</taxon>
        <taxon>Aspergillus subgen. Nidulantes</taxon>
    </lineage>
</organism>
<evidence type="ECO:0000313" key="4">
    <source>
        <dbReference type="Proteomes" id="UP000034291"/>
    </source>
</evidence>
<feature type="region of interest" description="Disordered" evidence="1">
    <location>
        <begin position="695"/>
        <end position="818"/>
    </location>
</feature>
<feature type="compositionally biased region" description="Polar residues" evidence="1">
    <location>
        <begin position="773"/>
        <end position="785"/>
    </location>
</feature>
<gene>
    <name evidence="3" type="ORF">ARAM_006025</name>
</gene>
<evidence type="ECO:0000259" key="2">
    <source>
        <dbReference type="Pfam" id="PF08639"/>
    </source>
</evidence>
<dbReference type="InterPro" id="IPR013948">
    <property type="entry name" value="DNA_replication_reg_Sld3_C"/>
</dbReference>
<sequence>MASRESLNVLEHIPLNRLQDPAPPISRKRKICDLTDDSEAQNIVIRAHAASLSDDPFVLQPIAVLPRTRLPFDWLDIPSVSSPIQSGSLFMANIPVLESNPPVEPIVLVVRLITDGALYAIERVKQGVYALSQLARGVEEGDIRVAVKASSRPVSAGLGGRCTPLKGRNAGCPREWWQVAEIEDSAPNLDAQIATKRVKVDFAFGVTPHLMERRDTQVKDMPPTDPMDRSSSCDLHQMLSALPETQEHHTEPVVAREMGEDPCPAAQSPQELLDGLREQYLQALYVSKASVAYFAKGPLPRCRAAFQSPVSSSYRSSDLTEFYREAILPVKKMDLKYRETLPAIIQDVMLAVSDDEMAGPKKRKSKKKKKTLGKNGLYSEEDQFIRQWWKNRPLTETGALVETSREAELKKHVSDLRLRETQLQILLILEAMALEAAATDAAKTVSIEATTSDQNPPKPRPKTKKPQDLNVILELHLDRLCIWHAVGFGDTALSDLANSGSNPPSSKPAGNDAMRDFCTEVIIPFYASRLPDRCKSITRKLGVSVGTKSPFAKSSSRKISRGEPGAAIERHSSQKHPRRTLQTDLTTNEQTASQGRSWPSLSRSNTVSSQPEAGRNSLAPLLPVLSTSVRGGIQKAKRAENREVDLIAVARQHETKLKRVQLLADQKKELDAAILALRKPNRELVAQDIANDADKRLTTSGSSRKPKNPVRNPFQQGVQVMATPKGSRKKDAVIGLPPLPKSLVRSSPKARGSSTSFSSPFSGEPQVIPGSTVRPSSFSGASLSTDVGAVQETPSRRPAQPPNSLNDATGLNVAESPSFPGTGNLFRVPRRPAAPPLANGPCTPVAARHVNVTDADADADADADVDRHLDASRSRAPPPPPLFSLSGIKATPVKSSTVLETPPKPGAGSLFHSGGGRPVVPVTPEKSIYAHLGWDDDDSLIL</sequence>
<dbReference type="Pfam" id="PF08639">
    <property type="entry name" value="Sld3_STD"/>
    <property type="match status" value="1"/>
</dbReference>
<dbReference type="EMBL" id="JZBS01003759">
    <property type="protein sequence ID" value="KKK13674.1"/>
    <property type="molecule type" value="Genomic_DNA"/>
</dbReference>
<dbReference type="STRING" id="308745.A0A0F8U1T7"/>
<proteinExistence type="predicted"/>
<accession>A0A0F8U1T7</accession>
<evidence type="ECO:0000313" key="3">
    <source>
        <dbReference type="EMBL" id="KKK13674.1"/>
    </source>
</evidence>
<dbReference type="AlphaFoldDB" id="A0A0F8U1T7"/>
<dbReference type="PANTHER" id="PTHR28067:SF1">
    <property type="entry name" value="DNA REPLICATION REGULATOR SLD3"/>
    <property type="match status" value="1"/>
</dbReference>
<dbReference type="GO" id="GO:0031261">
    <property type="term" value="C:DNA replication preinitiation complex"/>
    <property type="evidence" value="ECO:0007669"/>
    <property type="project" value="TreeGrafter"/>
</dbReference>
<feature type="compositionally biased region" description="Polar residues" evidence="1">
    <location>
        <begin position="580"/>
        <end position="611"/>
    </location>
</feature>
<dbReference type="Proteomes" id="UP000034291">
    <property type="component" value="Unassembled WGS sequence"/>
</dbReference>
<evidence type="ECO:0000256" key="1">
    <source>
        <dbReference type="SAM" id="MobiDB-lite"/>
    </source>
</evidence>
<name>A0A0F8U1T7_9EURO</name>
<keyword evidence="4" id="KW-1185">Reference proteome</keyword>
<dbReference type="InterPro" id="IPR042511">
    <property type="entry name" value="Sld3"/>
</dbReference>
<comment type="caution">
    <text evidence="3">The sequence shown here is derived from an EMBL/GenBank/DDBJ whole genome shotgun (WGS) entry which is preliminary data.</text>
</comment>
<dbReference type="OrthoDB" id="15567at2759"/>
<feature type="compositionally biased region" description="Low complexity" evidence="1">
    <location>
        <begin position="753"/>
        <end position="762"/>
    </location>
</feature>
<feature type="region of interest" description="Disordered" evidence="1">
    <location>
        <begin position="546"/>
        <end position="619"/>
    </location>
</feature>
<reference evidence="3 4" key="1">
    <citation type="submission" date="2015-02" db="EMBL/GenBank/DDBJ databases">
        <title>Draft Genome Sequences of Two Closely-Related Aflatoxigenic Aspergillus Species Obtained from the Cote d'Ivoire.</title>
        <authorList>
            <person name="Moore G.G."/>
            <person name="Beltz S.B."/>
            <person name="Mack B.M."/>
        </authorList>
    </citation>
    <scope>NUCLEOTIDE SEQUENCE [LARGE SCALE GENOMIC DNA]</scope>
    <source>
        <strain evidence="3 4">SRRC1468</strain>
    </source>
</reference>
<feature type="region of interest" description="Disordered" evidence="1">
    <location>
        <begin position="867"/>
        <end position="889"/>
    </location>
</feature>
<feature type="region of interest" description="Disordered" evidence="1">
    <location>
        <begin position="447"/>
        <end position="467"/>
    </location>
</feature>
<dbReference type="Gene3D" id="1.20.58.2130">
    <property type="match status" value="1"/>
</dbReference>
<dbReference type="GO" id="GO:0006270">
    <property type="term" value="P:DNA replication initiation"/>
    <property type="evidence" value="ECO:0007669"/>
    <property type="project" value="InterPro"/>
</dbReference>
<dbReference type="PANTHER" id="PTHR28067">
    <property type="entry name" value="DNA REPLICATION REGULATOR SLD3"/>
    <property type="match status" value="1"/>
</dbReference>
<feature type="domain" description="DNA replication regulator Sld3 C-terminal" evidence="2">
    <location>
        <begin position="271"/>
        <end position="796"/>
    </location>
</feature>